<protein>
    <submittedName>
        <fullName evidence="2">Uncharacterized protein</fullName>
    </submittedName>
</protein>
<comment type="caution">
    <text evidence="2">The sequence shown here is derived from an EMBL/GenBank/DDBJ whole genome shotgun (WGS) entry which is preliminary data.</text>
</comment>
<evidence type="ECO:0000313" key="2">
    <source>
        <dbReference type="EMBL" id="GAA4700607.1"/>
    </source>
</evidence>
<evidence type="ECO:0000313" key="3">
    <source>
        <dbReference type="Proteomes" id="UP001500325"/>
    </source>
</evidence>
<keyword evidence="3" id="KW-1185">Reference proteome</keyword>
<dbReference type="Proteomes" id="UP001500325">
    <property type="component" value="Unassembled WGS sequence"/>
</dbReference>
<proteinExistence type="predicted"/>
<feature type="region of interest" description="Disordered" evidence="1">
    <location>
        <begin position="1"/>
        <end position="103"/>
    </location>
</feature>
<accession>A0ABP8X6H0</accession>
<sequence>MLGTAPPWVVGVDTGGVPRPARGETPGTGYARAPGTEEADMPERPDERIAGGGLEGTVSEQEGVPALAEDEIRSERGDEHSAAPGQEEPSGPLPEEPDPAGSD</sequence>
<gene>
    <name evidence="2" type="ORF">GCM10023215_44250</name>
</gene>
<feature type="compositionally biased region" description="Basic and acidic residues" evidence="1">
    <location>
        <begin position="70"/>
        <end position="81"/>
    </location>
</feature>
<reference evidence="3" key="1">
    <citation type="journal article" date="2019" name="Int. J. Syst. Evol. Microbiol.">
        <title>The Global Catalogue of Microorganisms (GCM) 10K type strain sequencing project: providing services to taxonomists for standard genome sequencing and annotation.</title>
        <authorList>
            <consortium name="The Broad Institute Genomics Platform"/>
            <consortium name="The Broad Institute Genome Sequencing Center for Infectious Disease"/>
            <person name="Wu L."/>
            <person name="Ma J."/>
        </authorList>
    </citation>
    <scope>NUCLEOTIDE SEQUENCE [LARGE SCALE GENOMIC DNA]</scope>
    <source>
        <strain evidence="3">JCM 18055</strain>
    </source>
</reference>
<dbReference type="EMBL" id="BAABIC010000015">
    <property type="protein sequence ID" value="GAA4700607.1"/>
    <property type="molecule type" value="Genomic_DNA"/>
</dbReference>
<organism evidence="2 3">
    <name type="scientific">Pseudonocardia yuanmonensis</name>
    <dbReference type="NCBI Taxonomy" id="1095914"/>
    <lineage>
        <taxon>Bacteria</taxon>
        <taxon>Bacillati</taxon>
        <taxon>Actinomycetota</taxon>
        <taxon>Actinomycetes</taxon>
        <taxon>Pseudonocardiales</taxon>
        <taxon>Pseudonocardiaceae</taxon>
        <taxon>Pseudonocardia</taxon>
    </lineage>
</organism>
<name>A0ABP8X6H0_9PSEU</name>
<evidence type="ECO:0000256" key="1">
    <source>
        <dbReference type="SAM" id="MobiDB-lite"/>
    </source>
</evidence>